<organism evidence="5 6">
    <name type="scientific">Igneacidithiobacillus copahuensis</name>
    <dbReference type="NCBI Taxonomy" id="2724909"/>
    <lineage>
        <taxon>Bacteria</taxon>
        <taxon>Pseudomonadati</taxon>
        <taxon>Pseudomonadota</taxon>
        <taxon>Acidithiobacillia</taxon>
        <taxon>Acidithiobacillales</taxon>
        <taxon>Acidithiobacillaceae</taxon>
        <taxon>Igneacidithiobacillus</taxon>
    </lineage>
</organism>
<dbReference type="SUPFAM" id="SSF111369">
    <property type="entry name" value="HlyD-like secretion proteins"/>
    <property type="match status" value="1"/>
</dbReference>
<dbReference type="InterPro" id="IPR050739">
    <property type="entry name" value="MFP"/>
</dbReference>
<dbReference type="Proteomes" id="UP001197378">
    <property type="component" value="Unassembled WGS sequence"/>
</dbReference>
<evidence type="ECO:0000256" key="3">
    <source>
        <dbReference type="SAM" id="Phobius"/>
    </source>
</evidence>
<evidence type="ECO:0000313" key="6">
    <source>
        <dbReference type="Proteomes" id="UP001197378"/>
    </source>
</evidence>
<gene>
    <name evidence="5" type="ORF">HFQ13_00240</name>
</gene>
<dbReference type="Gene3D" id="1.10.287.470">
    <property type="entry name" value="Helix hairpin bin"/>
    <property type="match status" value="1"/>
</dbReference>
<keyword evidence="3" id="KW-1133">Transmembrane helix</keyword>
<dbReference type="InterPro" id="IPR058633">
    <property type="entry name" value="EmrA/FarA_HH"/>
</dbReference>
<feature type="domain" description="Multidrug export protein EmrA/FarA alpha-helical hairpin" evidence="4">
    <location>
        <begin position="93"/>
        <end position="210"/>
    </location>
</feature>
<evidence type="ECO:0000256" key="1">
    <source>
        <dbReference type="ARBA" id="ARBA00004196"/>
    </source>
</evidence>
<protein>
    <submittedName>
        <fullName evidence="5">HlyD family efflux transporter periplasmic adaptor subunit</fullName>
    </submittedName>
</protein>
<reference evidence="5" key="1">
    <citation type="journal article" date="2021" name="ISME J.">
        <title>Genomic evolution of the class Acidithiobacillia: deep-branching Proteobacteria living in extreme acidic conditions.</title>
        <authorList>
            <person name="Moya-Beltran A."/>
            <person name="Beard S."/>
            <person name="Rojas-Villalobos C."/>
            <person name="Issotta F."/>
            <person name="Gallardo Y."/>
            <person name="Ulloa R."/>
            <person name="Giaveno A."/>
            <person name="Degli Esposti M."/>
            <person name="Johnson D.B."/>
            <person name="Quatrini R."/>
        </authorList>
    </citation>
    <scope>NUCLEOTIDE SEQUENCE</scope>
    <source>
        <strain evidence="5">VAN18-1</strain>
    </source>
</reference>
<dbReference type="PANTHER" id="PTHR30386:SF19">
    <property type="entry name" value="MULTIDRUG EXPORT PROTEIN EMRA-RELATED"/>
    <property type="match status" value="1"/>
</dbReference>
<sequence length="386" mass="42132">MTKEKSDYSPALARSRQNFLIFFLFLVLALGAWGAWWFFVGSRRISSNDAYVTGNLIPVPAQTAGTIRRVFAENTEYVHAGQILATVQGDHSTLALHRAEAVLGRTVRTLRQEFSGVRKSQQTLQAEEAQLAKLQGDLARYQMARKGDAVPGIQISNTEADIRAAEAQIGATRAQLAAATALVGGTTLQNNPKVRAAVVALEQAYVAWARRDLRAPVSGYVAQRAAYPALMIHPGERLFTIVPLQDLWVVANIKETEMAHLYPGQAVRLTSYYYGSRVVFHGVVQGLLPGAGSAFAILPPENATGNYIHIVERVPVRISLSARELARHPLRPGLSMQVYIDTAKQHSHSVLQPLTQTPSEGYQTNLYDGELAKAKALAAQIIAQNS</sequence>
<dbReference type="Pfam" id="PF25885">
    <property type="entry name" value="HH_EMRA"/>
    <property type="match status" value="1"/>
</dbReference>
<feature type="transmembrane region" description="Helical" evidence="3">
    <location>
        <begin position="20"/>
        <end position="39"/>
    </location>
</feature>
<comment type="subcellular location">
    <subcellularLocation>
        <location evidence="1">Cell envelope</location>
    </subcellularLocation>
</comment>
<evidence type="ECO:0000313" key="5">
    <source>
        <dbReference type="EMBL" id="MBU2786658.1"/>
    </source>
</evidence>
<keyword evidence="3" id="KW-0812">Transmembrane</keyword>
<dbReference type="PANTHER" id="PTHR30386">
    <property type="entry name" value="MEMBRANE FUSION SUBUNIT OF EMRAB-TOLC MULTIDRUG EFFLUX PUMP"/>
    <property type="match status" value="1"/>
</dbReference>
<dbReference type="RefSeq" id="WP_215885316.1">
    <property type="nucleotide sequence ID" value="NZ_JAAXYO010000012.1"/>
</dbReference>
<dbReference type="Gene3D" id="2.40.50.100">
    <property type="match status" value="1"/>
</dbReference>
<evidence type="ECO:0000256" key="2">
    <source>
        <dbReference type="SAM" id="Coils"/>
    </source>
</evidence>
<dbReference type="GO" id="GO:0055085">
    <property type="term" value="P:transmembrane transport"/>
    <property type="evidence" value="ECO:0007669"/>
    <property type="project" value="InterPro"/>
</dbReference>
<keyword evidence="3" id="KW-0472">Membrane</keyword>
<dbReference type="AlphaFoldDB" id="A0AAE2YMN9"/>
<proteinExistence type="predicted"/>
<dbReference type="EMBL" id="JAAXYO010000012">
    <property type="protein sequence ID" value="MBU2786658.1"/>
    <property type="molecule type" value="Genomic_DNA"/>
</dbReference>
<feature type="coiled-coil region" evidence="2">
    <location>
        <begin position="117"/>
        <end position="175"/>
    </location>
</feature>
<accession>A0AAE2YMN9</accession>
<name>A0AAE2YMN9_9PROT</name>
<keyword evidence="6" id="KW-1185">Reference proteome</keyword>
<comment type="caution">
    <text evidence="5">The sequence shown here is derived from an EMBL/GenBank/DDBJ whole genome shotgun (WGS) entry which is preliminary data.</text>
</comment>
<dbReference type="GO" id="GO:0030313">
    <property type="term" value="C:cell envelope"/>
    <property type="evidence" value="ECO:0007669"/>
    <property type="project" value="UniProtKB-SubCell"/>
</dbReference>
<dbReference type="Gene3D" id="2.40.30.170">
    <property type="match status" value="1"/>
</dbReference>
<keyword evidence="2" id="KW-0175">Coiled coil</keyword>
<evidence type="ECO:0000259" key="4">
    <source>
        <dbReference type="Pfam" id="PF25885"/>
    </source>
</evidence>